<dbReference type="InterPro" id="IPR027598">
    <property type="entry name" value="Amphi-Trp_dom"/>
</dbReference>
<protein>
    <submittedName>
        <fullName evidence="3">Amphi-Trp domain-containing protein</fullName>
    </submittedName>
</protein>
<name>A0ABD5YTM6_9EURY</name>
<keyword evidence="4" id="KW-1185">Reference proteome</keyword>
<feature type="compositionally biased region" description="Polar residues" evidence="1">
    <location>
        <begin position="74"/>
        <end position="83"/>
    </location>
</feature>
<dbReference type="RefSeq" id="WP_248908856.1">
    <property type="nucleotide sequence ID" value="NZ_CP109979.1"/>
</dbReference>
<organism evidence="3 4">
    <name type="scientific">Halocatena marina</name>
    <dbReference type="NCBI Taxonomy" id="2934937"/>
    <lineage>
        <taxon>Archaea</taxon>
        <taxon>Methanobacteriati</taxon>
        <taxon>Methanobacteriota</taxon>
        <taxon>Stenosarchaea group</taxon>
        <taxon>Halobacteria</taxon>
        <taxon>Halobacteriales</taxon>
        <taxon>Natronomonadaceae</taxon>
        <taxon>Halocatena</taxon>
    </lineage>
</organism>
<evidence type="ECO:0000256" key="1">
    <source>
        <dbReference type="SAM" id="MobiDB-lite"/>
    </source>
</evidence>
<reference evidence="3 4" key="1">
    <citation type="journal article" date="2019" name="Int. J. Syst. Evol. Microbiol.">
        <title>The Global Catalogue of Microorganisms (GCM) 10K type strain sequencing project: providing services to taxonomists for standard genome sequencing and annotation.</title>
        <authorList>
            <consortium name="The Broad Institute Genomics Platform"/>
            <consortium name="The Broad Institute Genome Sequencing Center for Infectious Disease"/>
            <person name="Wu L."/>
            <person name="Ma J."/>
        </authorList>
    </citation>
    <scope>NUCLEOTIDE SEQUENCE [LARGE SCALE GENOMIC DNA]</scope>
    <source>
        <strain evidence="3 4">RDMS1</strain>
    </source>
</reference>
<dbReference type="AlphaFoldDB" id="A0ABD5YTM6"/>
<dbReference type="NCBIfam" id="TIGR04354">
    <property type="entry name" value="amphi-Trp"/>
    <property type="match status" value="1"/>
</dbReference>
<evidence type="ECO:0000259" key="2">
    <source>
        <dbReference type="Pfam" id="PF20068"/>
    </source>
</evidence>
<sequence>MTDTTSFQSEMSRTEVAEYLRKLAVEVADDEDSKMAVPVGNKEVVLHPTQTVSCSTEVNERSSMLGSSKEEVSVTLTWSPQSE</sequence>
<dbReference type="Pfam" id="PF20068">
    <property type="entry name" value="Amphi-Trp"/>
    <property type="match status" value="1"/>
</dbReference>
<comment type="caution">
    <text evidence="3">The sequence shown here is derived from an EMBL/GenBank/DDBJ whole genome shotgun (WGS) entry which is preliminary data.</text>
</comment>
<evidence type="ECO:0000313" key="4">
    <source>
        <dbReference type="Proteomes" id="UP001596417"/>
    </source>
</evidence>
<proteinExistence type="predicted"/>
<feature type="region of interest" description="Disordered" evidence="1">
    <location>
        <begin position="55"/>
        <end position="83"/>
    </location>
</feature>
<dbReference type="Proteomes" id="UP001596417">
    <property type="component" value="Unassembled WGS sequence"/>
</dbReference>
<dbReference type="EMBL" id="JBHTAX010000001">
    <property type="protein sequence ID" value="MFC7191297.1"/>
    <property type="molecule type" value="Genomic_DNA"/>
</dbReference>
<feature type="compositionally biased region" description="Polar residues" evidence="1">
    <location>
        <begin position="55"/>
        <end position="66"/>
    </location>
</feature>
<dbReference type="GeneID" id="76201019"/>
<evidence type="ECO:0000313" key="3">
    <source>
        <dbReference type="EMBL" id="MFC7191297.1"/>
    </source>
</evidence>
<gene>
    <name evidence="3" type="ORF">ACFQL7_16815</name>
</gene>
<feature type="domain" description="Amphi-Trp" evidence="2">
    <location>
        <begin position="7"/>
        <end position="82"/>
    </location>
</feature>
<accession>A0ABD5YTM6</accession>